<evidence type="ECO:0000313" key="2">
    <source>
        <dbReference type="Proteomes" id="UP001159363"/>
    </source>
</evidence>
<dbReference type="EMBL" id="JARBHB010000009">
    <property type="protein sequence ID" value="KAJ8875961.1"/>
    <property type="molecule type" value="Genomic_DNA"/>
</dbReference>
<sequence length="276" mass="32346">MMMVSMIYKIRVMILHFTHETVCSSCQNLANSRLPELRRSRGIVRHDYHMRKSKVTRPGIEPGLPWWEASGLTARSPSPHCMNCQRLTRIRMLELQLFPAKHRSLCERFFTLFDLIQTFSRKTLLFKDIFKELQFRIAVSFFSEVKYKKSSDITEFRWLYRHSLWNIRNLSTPECFSPLAQTFWFPALEIRIDDSPHTNANQARFPNFRMYESCQTMPLVGGFSRGSPVSPDLKFPRCSILSSLHPSSAFKAKSLRSLHCFPTDMYVPHHPPLPLK</sequence>
<gene>
    <name evidence="1" type="ORF">PR048_023869</name>
</gene>
<name>A0ABQ9GVE3_9NEOP</name>
<reference evidence="1 2" key="1">
    <citation type="submission" date="2023-02" db="EMBL/GenBank/DDBJ databases">
        <title>LHISI_Scaffold_Assembly.</title>
        <authorList>
            <person name="Stuart O.P."/>
            <person name="Cleave R."/>
            <person name="Magrath M.J.L."/>
            <person name="Mikheyev A.S."/>
        </authorList>
    </citation>
    <scope>NUCLEOTIDE SEQUENCE [LARGE SCALE GENOMIC DNA]</scope>
    <source>
        <strain evidence="1">Daus_M_001</strain>
        <tissue evidence="1">Leg muscle</tissue>
    </source>
</reference>
<evidence type="ECO:0000313" key="1">
    <source>
        <dbReference type="EMBL" id="KAJ8875961.1"/>
    </source>
</evidence>
<accession>A0ABQ9GVE3</accession>
<organism evidence="1 2">
    <name type="scientific">Dryococelus australis</name>
    <dbReference type="NCBI Taxonomy" id="614101"/>
    <lineage>
        <taxon>Eukaryota</taxon>
        <taxon>Metazoa</taxon>
        <taxon>Ecdysozoa</taxon>
        <taxon>Arthropoda</taxon>
        <taxon>Hexapoda</taxon>
        <taxon>Insecta</taxon>
        <taxon>Pterygota</taxon>
        <taxon>Neoptera</taxon>
        <taxon>Polyneoptera</taxon>
        <taxon>Phasmatodea</taxon>
        <taxon>Verophasmatodea</taxon>
        <taxon>Anareolatae</taxon>
        <taxon>Phasmatidae</taxon>
        <taxon>Eurycanthinae</taxon>
        <taxon>Dryococelus</taxon>
    </lineage>
</organism>
<comment type="caution">
    <text evidence="1">The sequence shown here is derived from an EMBL/GenBank/DDBJ whole genome shotgun (WGS) entry which is preliminary data.</text>
</comment>
<evidence type="ECO:0008006" key="3">
    <source>
        <dbReference type="Google" id="ProtNLM"/>
    </source>
</evidence>
<dbReference type="Proteomes" id="UP001159363">
    <property type="component" value="Chromosome 8"/>
</dbReference>
<protein>
    <recommendedName>
        <fullName evidence="3">Maturase K</fullName>
    </recommendedName>
</protein>
<keyword evidence="2" id="KW-1185">Reference proteome</keyword>
<proteinExistence type="predicted"/>